<sequence length="188" mass="19882">DPPSRRPASRLAAGLPRTGASGRGFQGREARSTLGGGSRRPLSPPPQSPPPPARAPAQPLRRGRILVDGRGGSELESASQLAATERPGEPERRDPAQARRTPLCAADVTMRTDSPKMTDVEPVVSNFASSARAGRRNAVPDIQGSTAAGGTLEELPVKLEALSVKEDVKKKDEETAQDQLEKPKDEGK</sequence>
<organism evidence="1">
    <name type="scientific">Ovis aries</name>
    <name type="common">Sheep</name>
    <dbReference type="NCBI Taxonomy" id="9940"/>
    <lineage>
        <taxon>Eukaryota</taxon>
        <taxon>Metazoa</taxon>
        <taxon>Chordata</taxon>
        <taxon>Craniata</taxon>
        <taxon>Vertebrata</taxon>
        <taxon>Euteleostomi</taxon>
        <taxon>Mammalia</taxon>
        <taxon>Eutheria</taxon>
        <taxon>Laurasiatheria</taxon>
        <taxon>Artiodactyla</taxon>
        <taxon>Ruminantia</taxon>
        <taxon>Pecora</taxon>
        <taxon>Bovidae</taxon>
        <taxon>Caprinae</taxon>
        <taxon>Ovis</taxon>
    </lineage>
</organism>
<proteinExistence type="predicted"/>
<name>A0AC11EEM0_SHEEP</name>
<reference evidence="1" key="2">
    <citation type="submission" date="2025-08" db="UniProtKB">
        <authorList>
            <consortium name="Ensembl"/>
        </authorList>
    </citation>
    <scope>IDENTIFICATION</scope>
</reference>
<dbReference type="Ensembl" id="ENSOART00020046831.1">
    <property type="protein sequence ID" value="ENSOARP00020055446.1"/>
    <property type="gene ID" value="ENSOARG00020037133.1"/>
</dbReference>
<reference evidence="1" key="3">
    <citation type="submission" date="2025-09" db="UniProtKB">
        <authorList>
            <consortium name="Ensembl"/>
        </authorList>
    </citation>
    <scope>IDENTIFICATION</scope>
</reference>
<reference evidence="1" key="1">
    <citation type="submission" date="2020-11" db="EMBL/GenBank/DDBJ databases">
        <authorList>
            <person name="Davenport K.M."/>
            <person name="Bickhart D.M."/>
            <person name="Smith T.P.L."/>
            <person name="Murdoch B.M."/>
            <person name="Rosen B.D."/>
        </authorList>
    </citation>
    <scope>NUCLEOTIDE SEQUENCE [LARGE SCALE GENOMIC DNA]</scope>
    <source>
        <strain evidence="1">OAR_USU_Benz2616</strain>
    </source>
</reference>
<evidence type="ECO:0000313" key="1">
    <source>
        <dbReference type="Ensembl" id="ENSOARP00020055446.1"/>
    </source>
</evidence>
<protein>
    <submittedName>
        <fullName evidence="1">cAMP-dependent protein kinase inhibitor beta</fullName>
    </submittedName>
</protein>
<gene>
    <name evidence="1" type="primary">PKIB</name>
</gene>
<accession>A0AC11EEM0</accession>